<keyword evidence="2" id="KW-1185">Reference proteome</keyword>
<dbReference type="RefSeq" id="WP_093942063.1">
    <property type="nucleotide sequence ID" value="NZ_CP022521.1"/>
</dbReference>
<proteinExistence type="predicted"/>
<dbReference type="SUPFAM" id="SSF47413">
    <property type="entry name" value="lambda repressor-like DNA-binding domains"/>
    <property type="match status" value="1"/>
</dbReference>
<dbReference type="InterPro" id="IPR043917">
    <property type="entry name" value="DUF5753"/>
</dbReference>
<name>A0A221W4G2_9PSEU</name>
<dbReference type="SMART" id="SM00530">
    <property type="entry name" value="HTH_XRE"/>
    <property type="match status" value="1"/>
</dbReference>
<gene>
    <name evidence="1" type="ORF">AHOG_15780</name>
</gene>
<protein>
    <submittedName>
        <fullName evidence="1">Uncharacterized protein</fullName>
    </submittedName>
</protein>
<dbReference type="Pfam" id="PF19054">
    <property type="entry name" value="DUF5753"/>
    <property type="match status" value="1"/>
</dbReference>
<dbReference type="OrthoDB" id="3672921at2"/>
<organism evidence="1 2">
    <name type="scientific">Actinoalloteichus hoggarensis</name>
    <dbReference type="NCBI Taxonomy" id="1470176"/>
    <lineage>
        <taxon>Bacteria</taxon>
        <taxon>Bacillati</taxon>
        <taxon>Actinomycetota</taxon>
        <taxon>Actinomycetes</taxon>
        <taxon>Pseudonocardiales</taxon>
        <taxon>Pseudonocardiaceae</taxon>
        <taxon>Actinoalloteichus</taxon>
    </lineage>
</organism>
<accession>A0A221W4G2</accession>
<dbReference type="InterPro" id="IPR001387">
    <property type="entry name" value="Cro/C1-type_HTH"/>
</dbReference>
<dbReference type="Proteomes" id="UP000204221">
    <property type="component" value="Chromosome"/>
</dbReference>
<dbReference type="EMBL" id="CP022521">
    <property type="protein sequence ID" value="ASO20782.1"/>
    <property type="molecule type" value="Genomic_DNA"/>
</dbReference>
<reference evidence="1 2" key="1">
    <citation type="submission" date="2017-07" db="EMBL/GenBank/DDBJ databases">
        <title>Complete genome sequence of Actinoalloteichus hoggarensis DSM 45943, type strain of Actinoalloteichus hoggarensis.</title>
        <authorList>
            <person name="Ruckert C."/>
            <person name="Nouioui I."/>
            <person name="Willmese J."/>
            <person name="van Wezel G."/>
            <person name="Klenk H.-P."/>
            <person name="Kalinowski J."/>
            <person name="Zotchev S.B."/>
        </authorList>
    </citation>
    <scope>NUCLEOTIDE SEQUENCE [LARGE SCALE GENOMIC DNA]</scope>
    <source>
        <strain evidence="1 2">DSM 45943</strain>
    </source>
</reference>
<dbReference type="Pfam" id="PF13560">
    <property type="entry name" value="HTH_31"/>
    <property type="match status" value="1"/>
</dbReference>
<sequence length="291" mass="32160">MAGINRSPRARALADVLRASRKQTGLTVRGLADRIKAHHSLISRYETGARVPKENEVATILGALGLGAEERERILTMARDVDRETWSEIPSRGATAQLDTLMKYEQDAIAISEVNPMLIPGLCQTRRYARAIMSSAPSRIPPAEAEGRVIYRLGRQGILDGPQAPRLTVLIDEHALHRRIGGPEVMAEQLDHLSWVATKPNIEVRVISLDVGYHAALTSGWIVLEFEEAPPVVLLEHFNSGTFIHSRRDTRSFLDARESLLSAAMSAEDSLTLIRSNADHHRQGGELHGRI</sequence>
<dbReference type="AlphaFoldDB" id="A0A221W4G2"/>
<dbReference type="PROSITE" id="PS50943">
    <property type="entry name" value="HTH_CROC1"/>
    <property type="match status" value="1"/>
</dbReference>
<dbReference type="CDD" id="cd00093">
    <property type="entry name" value="HTH_XRE"/>
    <property type="match status" value="1"/>
</dbReference>
<evidence type="ECO:0000313" key="2">
    <source>
        <dbReference type="Proteomes" id="UP000204221"/>
    </source>
</evidence>
<dbReference type="KEGG" id="ahg:AHOG_15780"/>
<dbReference type="GO" id="GO:0003677">
    <property type="term" value="F:DNA binding"/>
    <property type="evidence" value="ECO:0007669"/>
    <property type="project" value="InterPro"/>
</dbReference>
<evidence type="ECO:0000313" key="1">
    <source>
        <dbReference type="EMBL" id="ASO20782.1"/>
    </source>
</evidence>
<dbReference type="Gene3D" id="1.10.260.40">
    <property type="entry name" value="lambda repressor-like DNA-binding domains"/>
    <property type="match status" value="1"/>
</dbReference>
<dbReference type="InterPro" id="IPR010982">
    <property type="entry name" value="Lambda_DNA-bd_dom_sf"/>
</dbReference>